<evidence type="ECO:0008006" key="4">
    <source>
        <dbReference type="Google" id="ProtNLM"/>
    </source>
</evidence>
<evidence type="ECO:0000313" key="3">
    <source>
        <dbReference type="Proteomes" id="UP001595998"/>
    </source>
</evidence>
<feature type="signal peptide" evidence="1">
    <location>
        <begin position="1"/>
        <end position="20"/>
    </location>
</feature>
<dbReference type="EMBL" id="JBHSEH010000022">
    <property type="protein sequence ID" value="MFC4427417.1"/>
    <property type="molecule type" value="Genomic_DNA"/>
</dbReference>
<evidence type="ECO:0000256" key="1">
    <source>
        <dbReference type="SAM" id="SignalP"/>
    </source>
</evidence>
<organism evidence="2 3">
    <name type="scientific">Deinococcus navajonensis</name>
    <dbReference type="NCBI Taxonomy" id="309884"/>
    <lineage>
        <taxon>Bacteria</taxon>
        <taxon>Thermotogati</taxon>
        <taxon>Deinococcota</taxon>
        <taxon>Deinococci</taxon>
        <taxon>Deinococcales</taxon>
        <taxon>Deinococcaceae</taxon>
        <taxon>Deinococcus</taxon>
    </lineage>
</organism>
<accession>A0ABV8XRZ2</accession>
<feature type="chain" id="PRO_5045966900" description="CHRD domain-containing protein" evidence="1">
    <location>
        <begin position="21"/>
        <end position="157"/>
    </location>
</feature>
<dbReference type="PROSITE" id="PS51257">
    <property type="entry name" value="PROKAR_LIPOPROTEIN"/>
    <property type="match status" value="1"/>
</dbReference>
<evidence type="ECO:0000313" key="2">
    <source>
        <dbReference type="EMBL" id="MFC4427417.1"/>
    </source>
</evidence>
<protein>
    <recommendedName>
        <fullName evidence="4">CHRD domain-containing protein</fullName>
    </recommendedName>
</protein>
<name>A0ABV8XRZ2_9DEIO</name>
<gene>
    <name evidence="2" type="ORF">ACFOZ9_14460</name>
</gene>
<dbReference type="RefSeq" id="WP_380040879.1">
    <property type="nucleotide sequence ID" value="NZ_JBHSEH010000022.1"/>
</dbReference>
<sequence>MNGVRVRLSVLVLASCVAMACGPRPQTDLTARILFAATGTYDAQADHKQRLGAGRRRAVWRTRPPLPVNTLTVEYNSEARPAIWALTLEGNRFPRSQLLGENPAPREVEAAGAPAQLFTSGRLRGVLLRPVPGGVQLLTRAYVTQYESTLLSAFQTP</sequence>
<comment type="caution">
    <text evidence="2">The sequence shown here is derived from an EMBL/GenBank/DDBJ whole genome shotgun (WGS) entry which is preliminary data.</text>
</comment>
<reference evidence="3" key="1">
    <citation type="journal article" date="2019" name="Int. J. Syst. Evol. Microbiol.">
        <title>The Global Catalogue of Microorganisms (GCM) 10K type strain sequencing project: providing services to taxonomists for standard genome sequencing and annotation.</title>
        <authorList>
            <consortium name="The Broad Institute Genomics Platform"/>
            <consortium name="The Broad Institute Genome Sequencing Center for Infectious Disease"/>
            <person name="Wu L."/>
            <person name="Ma J."/>
        </authorList>
    </citation>
    <scope>NUCLEOTIDE SEQUENCE [LARGE SCALE GENOMIC DNA]</scope>
    <source>
        <strain evidence="3">CCUG 56029</strain>
    </source>
</reference>
<keyword evidence="1" id="KW-0732">Signal</keyword>
<dbReference type="Proteomes" id="UP001595998">
    <property type="component" value="Unassembled WGS sequence"/>
</dbReference>
<keyword evidence="3" id="KW-1185">Reference proteome</keyword>
<proteinExistence type="predicted"/>